<accession>A0A1A9LEF0</accession>
<protein>
    <recommendedName>
        <fullName evidence="1">HTH cro/C1-type domain-containing protein</fullName>
    </recommendedName>
</protein>
<dbReference type="RefSeq" id="WP_068761893.1">
    <property type="nucleotide sequence ID" value="NZ_LXIE01000014.1"/>
</dbReference>
<dbReference type="InterPro" id="IPR001387">
    <property type="entry name" value="Cro/C1-type_HTH"/>
</dbReference>
<name>A0A1A9LEF0_9FLAO</name>
<reference evidence="2 3" key="1">
    <citation type="submission" date="2016-05" db="EMBL/GenBank/DDBJ databases">
        <title>Genome sequencing of Vitellibacter soesokkakensis RSSK-12.</title>
        <authorList>
            <person name="Thevarajoo S."/>
            <person name="Selvaratnam C."/>
            <person name="Goh K.M."/>
            <person name="Chan K.-G."/>
            <person name="Chong C.S."/>
        </authorList>
    </citation>
    <scope>NUCLEOTIDE SEQUENCE [LARGE SCALE GENOMIC DNA]</scope>
    <source>
        <strain evidence="2 3">RSSK-12</strain>
    </source>
</reference>
<comment type="caution">
    <text evidence="2">The sequence shown here is derived from an EMBL/GenBank/DDBJ whole genome shotgun (WGS) entry which is preliminary data.</text>
</comment>
<dbReference type="Pfam" id="PF13443">
    <property type="entry name" value="HTH_26"/>
    <property type="match status" value="1"/>
</dbReference>
<feature type="domain" description="HTH cro/C1-type" evidence="1">
    <location>
        <begin position="5"/>
        <end position="68"/>
    </location>
</feature>
<evidence type="ECO:0000313" key="2">
    <source>
        <dbReference type="EMBL" id="OAD91336.1"/>
    </source>
</evidence>
<evidence type="ECO:0000313" key="3">
    <source>
        <dbReference type="Proteomes" id="UP000077552"/>
    </source>
</evidence>
<gene>
    <name evidence="2" type="ORF">A7A78_12305</name>
</gene>
<organism evidence="2 3">
    <name type="scientific">Aequorivita soesokkakensis</name>
    <dbReference type="NCBI Taxonomy" id="1385699"/>
    <lineage>
        <taxon>Bacteria</taxon>
        <taxon>Pseudomonadati</taxon>
        <taxon>Bacteroidota</taxon>
        <taxon>Flavobacteriia</taxon>
        <taxon>Flavobacteriales</taxon>
        <taxon>Flavobacteriaceae</taxon>
        <taxon>Aequorivita</taxon>
    </lineage>
</organism>
<dbReference type="AlphaFoldDB" id="A0A1A9LEF0"/>
<proteinExistence type="predicted"/>
<dbReference type="Proteomes" id="UP000077552">
    <property type="component" value="Unassembled WGS sequence"/>
</dbReference>
<dbReference type="OrthoDB" id="9805309at2"/>
<keyword evidence="3" id="KW-1185">Reference proteome</keyword>
<sequence>MITLNLEQVFKARGIDKGYSLMIKHGISSSAAGNLLYRAPRSIRLKHIEILCKHLVCEPSDLFAYTPEKNETLNENHPLQKLIRDQAEANLKQAISNLSYQELIAITKNISKNKKEDNSH</sequence>
<dbReference type="EMBL" id="LXIE01000014">
    <property type="protein sequence ID" value="OAD91336.1"/>
    <property type="molecule type" value="Genomic_DNA"/>
</dbReference>
<evidence type="ECO:0000259" key="1">
    <source>
        <dbReference type="Pfam" id="PF13443"/>
    </source>
</evidence>